<organism evidence="1 2">
    <name type="scientific">Zophobas morio</name>
    <dbReference type="NCBI Taxonomy" id="2755281"/>
    <lineage>
        <taxon>Eukaryota</taxon>
        <taxon>Metazoa</taxon>
        <taxon>Ecdysozoa</taxon>
        <taxon>Arthropoda</taxon>
        <taxon>Hexapoda</taxon>
        <taxon>Insecta</taxon>
        <taxon>Pterygota</taxon>
        <taxon>Neoptera</taxon>
        <taxon>Endopterygota</taxon>
        <taxon>Coleoptera</taxon>
        <taxon>Polyphaga</taxon>
        <taxon>Cucujiformia</taxon>
        <taxon>Tenebrionidae</taxon>
        <taxon>Zophobas</taxon>
    </lineage>
</organism>
<dbReference type="EMBL" id="JALNTZ010000006">
    <property type="protein sequence ID" value="KAJ3647565.1"/>
    <property type="molecule type" value="Genomic_DNA"/>
</dbReference>
<dbReference type="AlphaFoldDB" id="A0AA38I1U3"/>
<evidence type="ECO:0000313" key="1">
    <source>
        <dbReference type="EMBL" id="KAJ3647565.1"/>
    </source>
</evidence>
<keyword evidence="2" id="KW-1185">Reference proteome</keyword>
<reference evidence="1" key="1">
    <citation type="journal article" date="2023" name="G3 (Bethesda)">
        <title>Whole genome assemblies of Zophobas morio and Tenebrio molitor.</title>
        <authorList>
            <person name="Kaur S."/>
            <person name="Stinson S.A."/>
            <person name="diCenzo G.C."/>
        </authorList>
    </citation>
    <scope>NUCLEOTIDE SEQUENCE</scope>
    <source>
        <strain evidence="1">QUZm001</strain>
    </source>
</reference>
<name>A0AA38I1U3_9CUCU</name>
<protein>
    <submittedName>
        <fullName evidence="1">Uncharacterized protein</fullName>
    </submittedName>
</protein>
<dbReference type="Proteomes" id="UP001168821">
    <property type="component" value="Unassembled WGS sequence"/>
</dbReference>
<evidence type="ECO:0000313" key="2">
    <source>
        <dbReference type="Proteomes" id="UP001168821"/>
    </source>
</evidence>
<gene>
    <name evidence="1" type="ORF">Zmor_019436</name>
</gene>
<sequence>MQYRDERPSGPYLILRPELWSKVSTKRKPAWIKPGTMASAARLDVVLMLAGVKRDFRYRGPESTFDKSGTLITLLNNNWGIGDCLSLAGMRYHQSGQGCDQQNYCDRVFLGNDVA</sequence>
<comment type="caution">
    <text evidence="1">The sequence shown here is derived from an EMBL/GenBank/DDBJ whole genome shotgun (WGS) entry which is preliminary data.</text>
</comment>
<accession>A0AA38I1U3</accession>
<proteinExistence type="predicted"/>